<comment type="caution">
    <text evidence="1">The sequence shown here is derived from an EMBL/GenBank/DDBJ whole genome shotgun (WGS) entry which is preliminary data.</text>
</comment>
<dbReference type="InterPro" id="IPR043519">
    <property type="entry name" value="NT_sf"/>
</dbReference>
<dbReference type="InterPro" id="IPR014942">
    <property type="entry name" value="AbiEii"/>
</dbReference>
<dbReference type="Pfam" id="PF08843">
    <property type="entry name" value="AbiEii"/>
    <property type="match status" value="1"/>
</dbReference>
<protein>
    <submittedName>
        <fullName evidence="1">Nucleotidyltransferase family protein</fullName>
    </submittedName>
</protein>
<gene>
    <name evidence="1" type="ORF">OKA04_02680</name>
</gene>
<evidence type="ECO:0000313" key="1">
    <source>
        <dbReference type="EMBL" id="MCW1883616.1"/>
    </source>
</evidence>
<dbReference type="SUPFAM" id="SSF81301">
    <property type="entry name" value="Nucleotidyltransferase"/>
    <property type="match status" value="1"/>
</dbReference>
<accession>A0ABT3FJ82</accession>
<organism evidence="1 2">
    <name type="scientific">Luteolibacter flavescens</name>
    <dbReference type="NCBI Taxonomy" id="1859460"/>
    <lineage>
        <taxon>Bacteria</taxon>
        <taxon>Pseudomonadati</taxon>
        <taxon>Verrucomicrobiota</taxon>
        <taxon>Verrucomicrobiia</taxon>
        <taxon>Verrucomicrobiales</taxon>
        <taxon>Verrucomicrobiaceae</taxon>
        <taxon>Luteolibacter</taxon>
    </lineage>
</organism>
<reference evidence="1 2" key="1">
    <citation type="submission" date="2022-10" db="EMBL/GenBank/DDBJ databases">
        <title>Luteolibacter flavescens strain MCCC 1K03193, whole genome shotgun sequencing project.</title>
        <authorList>
            <person name="Zhao G."/>
            <person name="Shen L."/>
        </authorList>
    </citation>
    <scope>NUCLEOTIDE SEQUENCE [LARGE SCALE GENOMIC DNA]</scope>
    <source>
        <strain evidence="1 2">MCCC 1K03193</strain>
    </source>
</reference>
<dbReference type="EMBL" id="JAPDDS010000001">
    <property type="protein sequence ID" value="MCW1883616.1"/>
    <property type="molecule type" value="Genomic_DNA"/>
</dbReference>
<dbReference type="Gene3D" id="3.30.460.40">
    <property type="match status" value="1"/>
</dbReference>
<evidence type="ECO:0000313" key="2">
    <source>
        <dbReference type="Proteomes" id="UP001207930"/>
    </source>
</evidence>
<proteinExistence type="predicted"/>
<dbReference type="Proteomes" id="UP001207930">
    <property type="component" value="Unassembled WGS sequence"/>
</dbReference>
<dbReference type="RefSeq" id="WP_264499574.1">
    <property type="nucleotide sequence ID" value="NZ_JAPDDS010000001.1"/>
</dbReference>
<keyword evidence="2" id="KW-1185">Reference proteome</keyword>
<sequence length="180" mass="20493">MSPKRHLPEFAHSLSQRFESDGIPLLLAGGWAVCFHGYSRATLDIDWICKRSQIRKASELMESLGFERMTDGMACRFKHRRDPSVPYIDLIWVDDATFGTMRETSEASPLPLSVPMLGFRALLAMKLFALKDGETRDHKDLLDIRSLLRYSATKLDDSELKELCNRYAGPQAFDLIRGPQ</sequence>
<name>A0ABT3FJ82_9BACT</name>